<dbReference type="PANTHER" id="PTHR43155">
    <property type="entry name" value="CYCLIC DI-GMP PHOSPHODIESTERASE PA4108-RELATED"/>
    <property type="match status" value="1"/>
</dbReference>
<feature type="transmembrane region" description="Helical" evidence="3">
    <location>
        <begin position="117"/>
        <end position="136"/>
    </location>
</feature>
<dbReference type="OrthoDB" id="23692at2"/>
<feature type="transmembrane region" description="Helical" evidence="3">
    <location>
        <begin position="181"/>
        <end position="201"/>
    </location>
</feature>
<dbReference type="AlphaFoldDB" id="A0A4R1BTI0"/>
<keyword evidence="1" id="KW-0175">Coiled coil</keyword>
<evidence type="ECO:0000313" key="6">
    <source>
        <dbReference type="EMBL" id="TCJ20747.1"/>
    </source>
</evidence>
<sequence>MDIPQAPPHQEHASGTRLKNHAAVLSALALTLAASWIYWYGLRYDPRLLTGAAVATALLIPGAALSGRRAGPGGDAVILSLSVVFLGPTWAAAAAAPHAALAERADPLRTLCRASRSVTAAHLAGMPFFGLAPGPLLTSSPGSAAEAALGAATAAAVFLVSDAAISGILSGKPPPRAELAATHLLPGALCILTAGLTVPVLLGYGPAAAAGVLAAGYAGSELPALRARRRAGRVEELEERVKSLEESLMLSGALLGGLLMRELGRRDGYAYRHAAATAVYAQDIARELGLDEERIRRLRLAALLHNIGLSGAPEDPRRHPVEGEKILSAVPGFREISTWVRWHHERPDGRGYPDGLRGPWIPPEARIISVAEAYAAMVLDRPGRPGMSYEQARSELNAGLDTRFDGGVARAFLRILETETEGYRRASTPRFAPETTDEDSPG</sequence>
<feature type="transmembrane region" description="Helical" evidence="3">
    <location>
        <begin position="22"/>
        <end position="41"/>
    </location>
</feature>
<keyword evidence="3" id="KW-1133">Transmembrane helix</keyword>
<accession>A0A4R1BTI0</accession>
<proteinExistence type="predicted"/>
<organism evidence="6 7">
    <name type="scientific">Rubrobacter taiwanensis</name>
    <dbReference type="NCBI Taxonomy" id="185139"/>
    <lineage>
        <taxon>Bacteria</taxon>
        <taxon>Bacillati</taxon>
        <taxon>Actinomycetota</taxon>
        <taxon>Rubrobacteria</taxon>
        <taxon>Rubrobacterales</taxon>
        <taxon>Rubrobacteraceae</taxon>
        <taxon>Rubrobacter</taxon>
    </lineage>
</organism>
<feature type="transmembrane region" description="Helical" evidence="3">
    <location>
        <begin position="148"/>
        <end position="169"/>
    </location>
</feature>
<feature type="transmembrane region" description="Helical" evidence="3">
    <location>
        <begin position="77"/>
        <end position="96"/>
    </location>
</feature>
<protein>
    <submittedName>
        <fullName evidence="6">HD domain-containing protein</fullName>
    </submittedName>
</protein>
<dbReference type="InterPro" id="IPR003607">
    <property type="entry name" value="HD/PDEase_dom"/>
</dbReference>
<evidence type="ECO:0000256" key="1">
    <source>
        <dbReference type="SAM" id="Coils"/>
    </source>
</evidence>
<keyword evidence="7" id="KW-1185">Reference proteome</keyword>
<dbReference type="RefSeq" id="WP_132687187.1">
    <property type="nucleotide sequence ID" value="NZ_SKBU01000001.1"/>
</dbReference>
<evidence type="ECO:0000259" key="5">
    <source>
        <dbReference type="PROSITE" id="PS51832"/>
    </source>
</evidence>
<evidence type="ECO:0000313" key="7">
    <source>
        <dbReference type="Proteomes" id="UP000295244"/>
    </source>
</evidence>
<name>A0A4R1BTI0_9ACTN</name>
<reference evidence="6 7" key="1">
    <citation type="submission" date="2019-03" db="EMBL/GenBank/DDBJ databases">
        <title>Whole genome sequence of a novel Rubrobacter taiwanensis strain, isolated from Yellowstone National Park.</title>
        <authorList>
            <person name="Freed S."/>
            <person name="Ramaley R.F."/>
            <person name="Kyndt J.A."/>
        </authorList>
    </citation>
    <scope>NUCLEOTIDE SEQUENCE [LARGE SCALE GENOMIC DNA]</scope>
    <source>
        <strain evidence="6 7">Yellowstone</strain>
    </source>
</reference>
<comment type="caution">
    <text evidence="6">The sequence shown here is derived from an EMBL/GenBank/DDBJ whole genome shotgun (WGS) entry which is preliminary data.</text>
</comment>
<evidence type="ECO:0000259" key="4">
    <source>
        <dbReference type="PROSITE" id="PS51831"/>
    </source>
</evidence>
<feature type="domain" description="HD" evidence="4">
    <location>
        <begin position="270"/>
        <end position="377"/>
    </location>
</feature>
<dbReference type="Gene3D" id="1.10.3210.10">
    <property type="entry name" value="Hypothetical protein af1432"/>
    <property type="match status" value="1"/>
</dbReference>
<keyword evidence="3" id="KW-0472">Membrane</keyword>
<keyword evidence="3" id="KW-0812">Transmembrane</keyword>
<evidence type="ECO:0000256" key="2">
    <source>
        <dbReference type="SAM" id="MobiDB-lite"/>
    </source>
</evidence>
<dbReference type="InterPro" id="IPR006674">
    <property type="entry name" value="HD_domain"/>
</dbReference>
<dbReference type="EMBL" id="SKBU01000001">
    <property type="protein sequence ID" value="TCJ20747.1"/>
    <property type="molecule type" value="Genomic_DNA"/>
</dbReference>
<dbReference type="InterPro" id="IPR037522">
    <property type="entry name" value="HD_GYP_dom"/>
</dbReference>
<feature type="domain" description="HD-GYP" evidence="5">
    <location>
        <begin position="248"/>
        <end position="428"/>
    </location>
</feature>
<dbReference type="SUPFAM" id="SSF109604">
    <property type="entry name" value="HD-domain/PDEase-like"/>
    <property type="match status" value="1"/>
</dbReference>
<dbReference type="PROSITE" id="PS51831">
    <property type="entry name" value="HD"/>
    <property type="match status" value="1"/>
</dbReference>
<evidence type="ECO:0000256" key="3">
    <source>
        <dbReference type="SAM" id="Phobius"/>
    </source>
</evidence>
<dbReference type="Pfam" id="PF13487">
    <property type="entry name" value="HD_5"/>
    <property type="match status" value="1"/>
</dbReference>
<feature type="transmembrane region" description="Helical" evidence="3">
    <location>
        <begin position="48"/>
        <end position="65"/>
    </location>
</feature>
<feature type="region of interest" description="Disordered" evidence="2">
    <location>
        <begin position="423"/>
        <end position="442"/>
    </location>
</feature>
<dbReference type="CDD" id="cd00077">
    <property type="entry name" value="HDc"/>
    <property type="match status" value="1"/>
</dbReference>
<gene>
    <name evidence="6" type="ORF">E0L93_00520</name>
</gene>
<dbReference type="PROSITE" id="PS51832">
    <property type="entry name" value="HD_GYP"/>
    <property type="match status" value="1"/>
</dbReference>
<dbReference type="Proteomes" id="UP000295244">
    <property type="component" value="Unassembled WGS sequence"/>
</dbReference>
<feature type="coiled-coil region" evidence="1">
    <location>
        <begin position="227"/>
        <end position="254"/>
    </location>
</feature>
<dbReference type="SMART" id="SM00471">
    <property type="entry name" value="HDc"/>
    <property type="match status" value="1"/>
</dbReference>